<feature type="compositionally biased region" description="Polar residues" evidence="1">
    <location>
        <begin position="321"/>
        <end position="337"/>
    </location>
</feature>
<dbReference type="KEGG" id="eus:EUTSA_v10016397mg"/>
<feature type="compositionally biased region" description="Basic and acidic residues" evidence="1">
    <location>
        <begin position="147"/>
        <end position="165"/>
    </location>
</feature>
<feature type="region of interest" description="Disordered" evidence="1">
    <location>
        <begin position="139"/>
        <end position="165"/>
    </location>
</feature>
<dbReference type="eggNOG" id="ENOG502QSE4">
    <property type="taxonomic scope" value="Eukaryota"/>
</dbReference>
<dbReference type="AlphaFoldDB" id="V4M7Z5"/>
<dbReference type="Gramene" id="ESQ52444">
    <property type="protein sequence ID" value="ESQ52444"/>
    <property type="gene ID" value="EUTSA_v10016397mg"/>
</dbReference>
<evidence type="ECO:0000256" key="1">
    <source>
        <dbReference type="SAM" id="MobiDB-lite"/>
    </source>
</evidence>
<keyword evidence="3" id="KW-1185">Reference proteome</keyword>
<evidence type="ECO:0000313" key="2">
    <source>
        <dbReference type="EMBL" id="ESQ52444.1"/>
    </source>
</evidence>
<dbReference type="PANTHER" id="PTHR31390">
    <property type="entry name" value="EXPRESSED PROTEIN"/>
    <property type="match status" value="1"/>
</dbReference>
<dbReference type="Proteomes" id="UP000030689">
    <property type="component" value="Unassembled WGS sequence"/>
</dbReference>
<dbReference type="EMBL" id="KI517385">
    <property type="protein sequence ID" value="ESQ52444.1"/>
    <property type="molecule type" value="Genomic_DNA"/>
</dbReference>
<feature type="region of interest" description="Disordered" evidence="1">
    <location>
        <begin position="228"/>
        <end position="247"/>
    </location>
</feature>
<dbReference type="OrthoDB" id="1898655at2759"/>
<feature type="compositionally biased region" description="Polar residues" evidence="1">
    <location>
        <begin position="286"/>
        <end position="297"/>
    </location>
</feature>
<accession>V4M7Z5</accession>
<evidence type="ECO:0000313" key="3">
    <source>
        <dbReference type="Proteomes" id="UP000030689"/>
    </source>
</evidence>
<dbReference type="InterPro" id="IPR021916">
    <property type="entry name" value="DUF3527"/>
</dbReference>
<feature type="compositionally biased region" description="Basic and acidic residues" evidence="1">
    <location>
        <begin position="9"/>
        <end position="29"/>
    </location>
</feature>
<protein>
    <submittedName>
        <fullName evidence="2">Uncharacterized protein</fullName>
    </submittedName>
</protein>
<feature type="compositionally biased region" description="Low complexity" evidence="1">
    <location>
        <begin position="258"/>
        <end position="283"/>
    </location>
</feature>
<organism evidence="2 3">
    <name type="scientific">Eutrema salsugineum</name>
    <name type="common">Saltwater cress</name>
    <name type="synonym">Sisymbrium salsugineum</name>
    <dbReference type="NCBI Taxonomy" id="72664"/>
    <lineage>
        <taxon>Eukaryota</taxon>
        <taxon>Viridiplantae</taxon>
        <taxon>Streptophyta</taxon>
        <taxon>Embryophyta</taxon>
        <taxon>Tracheophyta</taxon>
        <taxon>Spermatophyta</taxon>
        <taxon>Magnoliopsida</taxon>
        <taxon>eudicotyledons</taxon>
        <taxon>Gunneridae</taxon>
        <taxon>Pentapetalae</taxon>
        <taxon>rosids</taxon>
        <taxon>malvids</taxon>
        <taxon>Brassicales</taxon>
        <taxon>Brassicaceae</taxon>
        <taxon>Eutremeae</taxon>
        <taxon>Eutrema</taxon>
    </lineage>
</organism>
<name>V4M7Z5_EUTSA</name>
<sequence>MVRQQRASKVHEDRYPSCHSRGTSEHRGKDELVKRDMLDPPTYLRRTGDVRGKALRFGVLDWKQFENWKDTNAEGTKGACCSYASSYTGSEAASSLELDLSTGVVKRLELDSKPQAETLNSSLRSQECLVMRMEEKGKLNHQPLSRKQKEEHHASQKKNLVEKEEGNASELSSCISPPCPLIVSRQTNLGSETSSKLLSEAYRTGECQDGRHDVQDECSSPVNVVERNQNLPTVTSKKGRHASPNRRFSFSLSQMGRSFSSKESSSSTSVPALSSASHASAKSGPLTFNDSVYTNHSTRTKPGGHSRTRSGPILKPKTEKNVSLQMASKTSNPTRQPTVEKKQCSSRAHALLQFTMRKGINLFQFVVDNNSNNVLAATMKSSDSSIRSYTLYSVNEVKNKSGNWLGRHRNEEKNHPFAHTIIGQMKTVNSLTSDLATFKSESVLFGVETNDELAAIIQTRNKIQRHSTTTIILPSGVHTLLKDGNAPSPLIERWKSGGVCDCGGWDIGCKLRVLSDDHIKSQSFLSFQLFDDQERDKPAFKMVTHDNELHSVEFGASISPLEAFFISLALSSHQNWCEEEEEAVLIGDGLLKRETSTKYASNPPVSPIGRV</sequence>
<proteinExistence type="predicted"/>
<reference evidence="2 3" key="1">
    <citation type="journal article" date="2013" name="Front. Plant Sci.">
        <title>The Reference Genome of the Halophytic Plant Eutrema salsugineum.</title>
        <authorList>
            <person name="Yang R."/>
            <person name="Jarvis D.E."/>
            <person name="Chen H."/>
            <person name="Beilstein M.A."/>
            <person name="Grimwood J."/>
            <person name="Jenkins J."/>
            <person name="Shu S."/>
            <person name="Prochnik S."/>
            <person name="Xin M."/>
            <person name="Ma C."/>
            <person name="Schmutz J."/>
            <person name="Wing R.A."/>
            <person name="Mitchell-Olds T."/>
            <person name="Schumaker K.S."/>
            <person name="Wang X."/>
        </authorList>
    </citation>
    <scope>NUCLEOTIDE SEQUENCE [LARGE SCALE GENOMIC DNA]</scope>
</reference>
<dbReference type="PANTHER" id="PTHR31390:SF15">
    <property type="entry name" value="TUBBY C-TERMINAL DOMAIN-CONTAINING PROTEIN"/>
    <property type="match status" value="1"/>
</dbReference>
<dbReference type="OMA" id="VHEDRYP"/>
<dbReference type="STRING" id="72664.V4M7Z5"/>
<dbReference type="Pfam" id="PF12043">
    <property type="entry name" value="DUF3527"/>
    <property type="match status" value="1"/>
</dbReference>
<gene>
    <name evidence="2" type="ORF">EUTSA_v10016397mg</name>
</gene>
<feature type="region of interest" description="Disordered" evidence="1">
    <location>
        <begin position="1"/>
        <end position="29"/>
    </location>
</feature>
<feature type="compositionally biased region" description="Basic residues" evidence="1">
    <location>
        <begin position="298"/>
        <end position="308"/>
    </location>
</feature>
<feature type="region of interest" description="Disordered" evidence="1">
    <location>
        <begin position="258"/>
        <end position="343"/>
    </location>
</feature>